<dbReference type="InterPro" id="IPR026341">
    <property type="entry name" value="T9SS_type_B"/>
</dbReference>
<dbReference type="NCBIfam" id="TIGR04131">
    <property type="entry name" value="Bac_Flav_CTERM"/>
    <property type="match status" value="1"/>
</dbReference>
<gene>
    <name evidence="1" type="ORF">SAMN04488122_4251</name>
</gene>
<dbReference type="RefSeq" id="WP_177192268.1">
    <property type="nucleotide sequence ID" value="NZ_FOJG01000002.1"/>
</dbReference>
<organism evidence="1 2">
    <name type="scientific">Chitinophaga arvensicola</name>
    <dbReference type="NCBI Taxonomy" id="29529"/>
    <lineage>
        <taxon>Bacteria</taxon>
        <taxon>Pseudomonadati</taxon>
        <taxon>Bacteroidota</taxon>
        <taxon>Chitinophagia</taxon>
        <taxon>Chitinophagales</taxon>
        <taxon>Chitinophagaceae</taxon>
        <taxon>Chitinophaga</taxon>
    </lineage>
</organism>
<proteinExistence type="predicted"/>
<dbReference type="STRING" id="29529.SAMN04488122_4251"/>
<evidence type="ECO:0000313" key="1">
    <source>
        <dbReference type="EMBL" id="SEW51467.1"/>
    </source>
</evidence>
<keyword evidence="2" id="KW-1185">Reference proteome</keyword>
<dbReference type="EMBL" id="FOJG01000002">
    <property type="protein sequence ID" value="SEW51467.1"/>
    <property type="molecule type" value="Genomic_DNA"/>
</dbReference>
<protein>
    <submittedName>
        <fullName evidence="1">Gliding motility-associated C-terminal domain-containing protein</fullName>
    </submittedName>
</protein>
<dbReference type="AlphaFoldDB" id="A0A1I0S6Y5"/>
<dbReference type="Pfam" id="PF13585">
    <property type="entry name" value="CHU_C"/>
    <property type="match status" value="1"/>
</dbReference>
<evidence type="ECO:0000313" key="2">
    <source>
        <dbReference type="Proteomes" id="UP000199310"/>
    </source>
</evidence>
<reference evidence="2" key="1">
    <citation type="submission" date="2016-10" db="EMBL/GenBank/DDBJ databases">
        <authorList>
            <person name="Varghese N."/>
            <person name="Submissions S."/>
        </authorList>
    </citation>
    <scope>NUCLEOTIDE SEQUENCE [LARGE SCALE GENOMIC DNA]</scope>
    <source>
        <strain evidence="2">DSM 3695</strain>
    </source>
</reference>
<accession>A0A1I0S6Y5</accession>
<name>A0A1I0S6Y5_9BACT</name>
<feature type="non-terminal residue" evidence="1">
    <location>
        <position position="1"/>
    </location>
</feature>
<sequence>VKAYLIRNEPGALTFQYIVKKGDLDGTGISINPVLQVNDSKPADATGNAINTAMNHVPATTAILVDGIPPTVTRITQLDPPVTKATKVRYAIIFSEAVRGFTAADVSVNKTGSMQAPVVSLAYPATDSIVVTADNINGAGTLLLSIHQTAAATDLAGNPLEASPLTSTYTIDNQKPGNTAPTVADIPDASLCADVAVHTIVVGGISAGIETDQAITAAVVADKSFFSSLTVVNNNDGTVTIRYELKARASGDVRITLTIADNGGTENGGVDRVSKSFVLSVKPMPILPIIVTPEHDIPQGAQAVLTTSGAATYLWKDEPGIVSGKNTAILVVQPMETTTYIVTGTTSEGCIASAATTIRVDVPAKFEATNVLTPNGDGINDRWVIKNISRYPNNQVKIFDRSGRLIYTKSGYNNEWDGTLNGQVLAQDTYYYIVDLGEGGKLEKGFITILRNRK</sequence>
<dbReference type="Proteomes" id="UP000199310">
    <property type="component" value="Unassembled WGS sequence"/>
</dbReference>